<name>A0A7T8KBK4_CALRO</name>
<feature type="coiled-coil region" evidence="1">
    <location>
        <begin position="19"/>
        <end position="46"/>
    </location>
</feature>
<evidence type="ECO:0000313" key="2">
    <source>
        <dbReference type="EMBL" id="QQP52868.1"/>
    </source>
</evidence>
<keyword evidence="3" id="KW-1185">Reference proteome</keyword>
<reference evidence="3" key="1">
    <citation type="submission" date="2021-01" db="EMBL/GenBank/DDBJ databases">
        <title>Caligus Genome Assembly.</title>
        <authorList>
            <person name="Gallardo-Escarate C."/>
        </authorList>
    </citation>
    <scope>NUCLEOTIDE SEQUENCE [LARGE SCALE GENOMIC DNA]</scope>
</reference>
<accession>A0A7T8KBK4</accession>
<dbReference type="AlphaFoldDB" id="A0A7T8KBK4"/>
<proteinExistence type="predicted"/>
<dbReference type="Proteomes" id="UP000595437">
    <property type="component" value="Chromosome 3"/>
</dbReference>
<protein>
    <submittedName>
        <fullName evidence="2">Uncharacterized protein</fullName>
    </submittedName>
</protein>
<gene>
    <name evidence="2" type="ORF">FKW44_005146</name>
</gene>
<evidence type="ECO:0000313" key="3">
    <source>
        <dbReference type="Proteomes" id="UP000595437"/>
    </source>
</evidence>
<evidence type="ECO:0000256" key="1">
    <source>
        <dbReference type="SAM" id="Coils"/>
    </source>
</evidence>
<sequence>MEFKSDSDDLSHYMTYEGVRGLRERLRALELEVEELRMEKAEVLSEFPR</sequence>
<keyword evidence="1" id="KW-0175">Coiled coil</keyword>
<organism evidence="2 3">
    <name type="scientific">Caligus rogercresseyi</name>
    <name type="common">Sea louse</name>
    <dbReference type="NCBI Taxonomy" id="217165"/>
    <lineage>
        <taxon>Eukaryota</taxon>
        <taxon>Metazoa</taxon>
        <taxon>Ecdysozoa</taxon>
        <taxon>Arthropoda</taxon>
        <taxon>Crustacea</taxon>
        <taxon>Multicrustacea</taxon>
        <taxon>Hexanauplia</taxon>
        <taxon>Copepoda</taxon>
        <taxon>Siphonostomatoida</taxon>
        <taxon>Caligidae</taxon>
        <taxon>Caligus</taxon>
    </lineage>
</organism>
<dbReference type="EMBL" id="CP045892">
    <property type="protein sequence ID" value="QQP52868.1"/>
    <property type="molecule type" value="Genomic_DNA"/>
</dbReference>